<protein>
    <submittedName>
        <fullName evidence="2">Uncharacterized protein</fullName>
    </submittedName>
</protein>
<dbReference type="AlphaFoldDB" id="A0A5J4LKZ8"/>
<evidence type="ECO:0000313" key="3">
    <source>
        <dbReference type="Proteomes" id="UP000325598"/>
    </source>
</evidence>
<dbReference type="Proteomes" id="UP000325598">
    <property type="component" value="Unassembled WGS sequence"/>
</dbReference>
<evidence type="ECO:0000313" key="2">
    <source>
        <dbReference type="EMBL" id="GES34757.1"/>
    </source>
</evidence>
<accession>A0A5J4LKZ8</accession>
<sequence>MVQGDQFVGLGSGEAPFAVEQGVEPVPLGAVGRDEDIEVHRVSLLAAPWVGAGSAWQTGGARRGAGGSSAVEREWDAA</sequence>
<name>A0A5J4LKZ8_9ACTN</name>
<organism evidence="2 3">
    <name type="scientific">Streptomyces angustmyceticus</name>
    <dbReference type="NCBI Taxonomy" id="285578"/>
    <lineage>
        <taxon>Bacteria</taxon>
        <taxon>Bacillati</taxon>
        <taxon>Actinomycetota</taxon>
        <taxon>Actinomycetes</taxon>
        <taxon>Kitasatosporales</taxon>
        <taxon>Streptomycetaceae</taxon>
        <taxon>Streptomyces</taxon>
    </lineage>
</organism>
<dbReference type="EMBL" id="BLAG01000041">
    <property type="protein sequence ID" value="GES34757.1"/>
    <property type="molecule type" value="Genomic_DNA"/>
</dbReference>
<evidence type="ECO:0000256" key="1">
    <source>
        <dbReference type="SAM" id="MobiDB-lite"/>
    </source>
</evidence>
<gene>
    <name evidence="2" type="ORF">San01_72450</name>
</gene>
<keyword evidence="3" id="KW-1185">Reference proteome</keyword>
<reference evidence="2 3" key="1">
    <citation type="submission" date="2019-10" db="EMBL/GenBank/DDBJ databases">
        <title>Whole genome shotgun sequence of Streptomyces angustmyceticus NBRC 3934.</title>
        <authorList>
            <person name="Hosoyama A."/>
            <person name="Ichikawa N."/>
            <person name="Kimura A."/>
            <person name="Kitahashi Y."/>
            <person name="Komaki H."/>
            <person name="Uohara A."/>
        </authorList>
    </citation>
    <scope>NUCLEOTIDE SEQUENCE [LARGE SCALE GENOMIC DNA]</scope>
    <source>
        <strain evidence="2 3">NBRC 3934</strain>
    </source>
</reference>
<proteinExistence type="predicted"/>
<feature type="region of interest" description="Disordered" evidence="1">
    <location>
        <begin position="56"/>
        <end position="78"/>
    </location>
</feature>
<comment type="caution">
    <text evidence="2">The sequence shown here is derived from an EMBL/GenBank/DDBJ whole genome shotgun (WGS) entry which is preliminary data.</text>
</comment>